<evidence type="ECO:0000259" key="2">
    <source>
        <dbReference type="PROSITE" id="PS50110"/>
    </source>
</evidence>
<dbReference type="Pfam" id="PF00072">
    <property type="entry name" value="Response_reg"/>
    <property type="match status" value="1"/>
</dbReference>
<protein>
    <submittedName>
        <fullName evidence="4">DNA-binding response regulator</fullName>
    </submittedName>
</protein>
<dbReference type="SMART" id="SM00448">
    <property type="entry name" value="REC"/>
    <property type="match status" value="1"/>
</dbReference>
<reference evidence="4 5" key="1">
    <citation type="submission" date="2018-04" db="EMBL/GenBank/DDBJ databases">
        <title>Chitinophaga fuyangensis sp. nov., isolated from soil in a chemical factory.</title>
        <authorList>
            <person name="Chen K."/>
        </authorList>
    </citation>
    <scope>NUCLEOTIDE SEQUENCE [LARGE SCALE GENOMIC DNA]</scope>
    <source>
        <strain evidence="4 5">LY-1</strain>
    </source>
</reference>
<dbReference type="InterPro" id="IPR046947">
    <property type="entry name" value="LytR-like"/>
</dbReference>
<dbReference type="PROSITE" id="PS50930">
    <property type="entry name" value="HTH_LYTTR"/>
    <property type="match status" value="1"/>
</dbReference>
<proteinExistence type="predicted"/>
<dbReference type="PROSITE" id="PS50110">
    <property type="entry name" value="RESPONSE_REGULATORY"/>
    <property type="match status" value="1"/>
</dbReference>
<dbReference type="Pfam" id="PF04397">
    <property type="entry name" value="LytTR"/>
    <property type="match status" value="1"/>
</dbReference>
<feature type="domain" description="HTH LytTR-type" evidence="3">
    <location>
        <begin position="165"/>
        <end position="270"/>
    </location>
</feature>
<dbReference type="EMBL" id="QCYK01000001">
    <property type="protein sequence ID" value="PUZ28670.1"/>
    <property type="molecule type" value="Genomic_DNA"/>
</dbReference>
<keyword evidence="1" id="KW-0597">Phosphoprotein</keyword>
<accession>A0A2T7BM10</accession>
<dbReference type="InterPro" id="IPR007492">
    <property type="entry name" value="LytTR_DNA-bd_dom"/>
</dbReference>
<feature type="modified residue" description="4-aspartylphosphate" evidence="1">
    <location>
        <position position="77"/>
    </location>
</feature>
<feature type="domain" description="Response regulatory" evidence="2">
    <location>
        <begin position="26"/>
        <end position="137"/>
    </location>
</feature>
<name>A0A2T7BM10_9BACT</name>
<sequence>MAMPSTSYFITLRKNMSASPFPASIRALLADDEPVASGRLRKALEAYPQVKVIAEVTDGHAAISHINRDKPDLVFLDIQMPGYNGFEVLQHLEYTPLVIFVTAYDQYAIKAFEVNSVDYLLKPVAPDRLAISMQRVLEKGAQANLLVNVKSVLAQLIPEQKISTIPVKAGARVHFIQVEDVYFFEAKDKYVQVHTATGVHLAEHTLIYLEGRLPAHFIRVHRSFIVNKFKIREMQKYFKGTYLLVMADALQTRIRTAYSYAAAIREKLLLP</sequence>
<dbReference type="Gene3D" id="3.40.50.2300">
    <property type="match status" value="1"/>
</dbReference>
<dbReference type="Proteomes" id="UP000244450">
    <property type="component" value="Unassembled WGS sequence"/>
</dbReference>
<dbReference type="SMART" id="SM00850">
    <property type="entry name" value="LytTR"/>
    <property type="match status" value="1"/>
</dbReference>
<dbReference type="OrthoDB" id="1646880at2"/>
<keyword evidence="5" id="KW-1185">Reference proteome</keyword>
<dbReference type="InterPro" id="IPR011006">
    <property type="entry name" value="CheY-like_superfamily"/>
</dbReference>
<dbReference type="GO" id="GO:0003677">
    <property type="term" value="F:DNA binding"/>
    <property type="evidence" value="ECO:0007669"/>
    <property type="project" value="UniProtKB-KW"/>
</dbReference>
<gene>
    <name evidence="4" type="ORF">DCC81_04075</name>
</gene>
<evidence type="ECO:0000313" key="4">
    <source>
        <dbReference type="EMBL" id="PUZ28670.1"/>
    </source>
</evidence>
<dbReference type="SUPFAM" id="SSF52172">
    <property type="entry name" value="CheY-like"/>
    <property type="match status" value="1"/>
</dbReference>
<keyword evidence="4" id="KW-0238">DNA-binding</keyword>
<evidence type="ECO:0000256" key="1">
    <source>
        <dbReference type="PROSITE-ProRule" id="PRU00169"/>
    </source>
</evidence>
<dbReference type="PANTHER" id="PTHR37299:SF1">
    <property type="entry name" value="STAGE 0 SPORULATION PROTEIN A HOMOLOG"/>
    <property type="match status" value="1"/>
</dbReference>
<comment type="caution">
    <text evidence="4">The sequence shown here is derived from an EMBL/GenBank/DDBJ whole genome shotgun (WGS) entry which is preliminary data.</text>
</comment>
<dbReference type="GO" id="GO:0000156">
    <property type="term" value="F:phosphorelay response regulator activity"/>
    <property type="evidence" value="ECO:0007669"/>
    <property type="project" value="InterPro"/>
</dbReference>
<dbReference type="PANTHER" id="PTHR37299">
    <property type="entry name" value="TRANSCRIPTIONAL REGULATOR-RELATED"/>
    <property type="match status" value="1"/>
</dbReference>
<evidence type="ECO:0000313" key="5">
    <source>
        <dbReference type="Proteomes" id="UP000244450"/>
    </source>
</evidence>
<dbReference type="Gene3D" id="2.40.50.1020">
    <property type="entry name" value="LytTr DNA-binding domain"/>
    <property type="match status" value="1"/>
</dbReference>
<organism evidence="4 5">
    <name type="scientific">Chitinophaga parva</name>
    <dbReference type="NCBI Taxonomy" id="2169414"/>
    <lineage>
        <taxon>Bacteria</taxon>
        <taxon>Pseudomonadati</taxon>
        <taxon>Bacteroidota</taxon>
        <taxon>Chitinophagia</taxon>
        <taxon>Chitinophagales</taxon>
        <taxon>Chitinophagaceae</taxon>
        <taxon>Chitinophaga</taxon>
    </lineage>
</organism>
<dbReference type="AlphaFoldDB" id="A0A2T7BM10"/>
<dbReference type="InterPro" id="IPR001789">
    <property type="entry name" value="Sig_transdc_resp-reg_receiver"/>
</dbReference>
<evidence type="ECO:0000259" key="3">
    <source>
        <dbReference type="PROSITE" id="PS50930"/>
    </source>
</evidence>